<dbReference type="EMBL" id="BTGU01000006">
    <property type="protein sequence ID" value="GMN36825.1"/>
    <property type="molecule type" value="Genomic_DNA"/>
</dbReference>
<dbReference type="Pfam" id="PF04578">
    <property type="entry name" value="DUF594"/>
    <property type="match status" value="1"/>
</dbReference>
<gene>
    <name evidence="3" type="ORF">TIFTF001_006321</name>
</gene>
<evidence type="ECO:0000313" key="3">
    <source>
        <dbReference type="EMBL" id="GMN36825.1"/>
    </source>
</evidence>
<keyword evidence="1" id="KW-0812">Transmembrane</keyword>
<feature type="transmembrane region" description="Helical" evidence="1">
    <location>
        <begin position="334"/>
        <end position="354"/>
    </location>
</feature>
<evidence type="ECO:0000313" key="4">
    <source>
        <dbReference type="Proteomes" id="UP001187192"/>
    </source>
</evidence>
<feature type="transmembrane region" description="Helical" evidence="1">
    <location>
        <begin position="303"/>
        <end position="322"/>
    </location>
</feature>
<protein>
    <recommendedName>
        <fullName evidence="2">DUF4220 domain-containing protein</fullName>
    </recommendedName>
</protein>
<keyword evidence="4" id="KW-1185">Reference proteome</keyword>
<reference evidence="3" key="1">
    <citation type="submission" date="2023-07" db="EMBL/GenBank/DDBJ databases">
        <title>draft genome sequence of fig (Ficus carica).</title>
        <authorList>
            <person name="Takahashi T."/>
            <person name="Nishimura K."/>
        </authorList>
    </citation>
    <scope>NUCLEOTIDE SEQUENCE</scope>
</reference>
<evidence type="ECO:0000259" key="2">
    <source>
        <dbReference type="Pfam" id="PF13968"/>
    </source>
</evidence>
<feature type="transmembrane region" description="Helical" evidence="1">
    <location>
        <begin position="48"/>
        <end position="68"/>
    </location>
</feature>
<dbReference type="AlphaFoldDB" id="A0AA87ZQV6"/>
<comment type="caution">
    <text evidence="3">The sequence shown here is derived from an EMBL/GenBank/DDBJ whole genome shotgun (WGS) entry which is preliminary data.</text>
</comment>
<dbReference type="InterPro" id="IPR025315">
    <property type="entry name" value="DUF4220"/>
</dbReference>
<dbReference type="Pfam" id="PF13968">
    <property type="entry name" value="DUF4220"/>
    <property type="match status" value="1"/>
</dbReference>
<keyword evidence="1" id="KW-1133">Transmembrane helix</keyword>
<evidence type="ECO:0000256" key="1">
    <source>
        <dbReference type="SAM" id="Phobius"/>
    </source>
</evidence>
<name>A0AA87ZQV6_FICCA</name>
<dbReference type="PANTHER" id="PTHR31325">
    <property type="entry name" value="OS01G0798800 PROTEIN-RELATED"/>
    <property type="match status" value="1"/>
</dbReference>
<feature type="domain" description="DUF4220" evidence="2">
    <location>
        <begin position="51"/>
        <end position="397"/>
    </location>
</feature>
<proteinExistence type="predicted"/>
<feature type="transmembrane region" description="Helical" evidence="1">
    <location>
        <begin position="530"/>
        <end position="551"/>
    </location>
</feature>
<feature type="transmembrane region" description="Helical" evidence="1">
    <location>
        <begin position="15"/>
        <end position="36"/>
    </location>
</feature>
<keyword evidence="1" id="KW-0472">Membrane</keyword>
<sequence length="713" mass="81941">MELFPPALRKLWKDWELRVLVLVSLVLQIVLIFYGDRRKYSSRIWVRIVLWCAYLMADWVATVALGVISNNLGDVIDSIGKDGSLDTDAQLTAFWAPFLLLHLGGPDTITAYSLEDNELWLRHLLGLGVQTGVALYIFLMAWTGSRLSVLSIPMFVAGIIKYGERTWVLRSASNENFRDSMLTPADPGPNYSKFMQEYTLKQFEGFHVTADEVIEAQVPVNPSGITDSSVSDAAELLMAHDLLQVFKRLFVELILGFDDREKSRSLFEEISLDKAFKVIEIELGFVFDMIYTKATMIYSLQGFVLRFISLACTCAVLVFFSLADHKHSNVDLVITYLLLCVAVLLEVYAIFLLISSDWTDLWLSKHTNTSIRRAITCLQLPKHPRWSNSVAQFNALSFYLKVHKFTFSYGIQKLLCLDKVLEKHRYTEYKQVSIDLRQLVFDHLKEKFEHLTVASNNVATDIRTMCTCRGERVLEKYNCTEQLDWSIKVEFDQSILIWHIATHLCYYKDHTEIPSANTLKRKLSKRISQYMLYLLVMRPFMLPVGIGMIRFRDTQAEVTKFFEEHQTIPGGDTQLHSHRLMNLLTRAMKRLKIRNKSKLEIPQACNMLLKVNTAVPPVKVKGDRSKSVLFEACRLASQLQMLSDKGKKWEMVSEVWVEMLAYAASQCRGNYHAQQLRRGGELLTHVWLLMAHFGLTEQFQISQGHARVKLVVK</sequence>
<dbReference type="Proteomes" id="UP001187192">
    <property type="component" value="Unassembled WGS sequence"/>
</dbReference>
<organism evidence="3 4">
    <name type="scientific">Ficus carica</name>
    <name type="common">Common fig</name>
    <dbReference type="NCBI Taxonomy" id="3494"/>
    <lineage>
        <taxon>Eukaryota</taxon>
        <taxon>Viridiplantae</taxon>
        <taxon>Streptophyta</taxon>
        <taxon>Embryophyta</taxon>
        <taxon>Tracheophyta</taxon>
        <taxon>Spermatophyta</taxon>
        <taxon>Magnoliopsida</taxon>
        <taxon>eudicotyledons</taxon>
        <taxon>Gunneridae</taxon>
        <taxon>Pentapetalae</taxon>
        <taxon>rosids</taxon>
        <taxon>fabids</taxon>
        <taxon>Rosales</taxon>
        <taxon>Moraceae</taxon>
        <taxon>Ficeae</taxon>
        <taxon>Ficus</taxon>
    </lineage>
</organism>
<accession>A0AA87ZQV6</accession>
<dbReference type="Gramene" id="FCD_00005709-RA">
    <property type="protein sequence ID" value="FCD_00005709-RA:cds"/>
    <property type="gene ID" value="FCD_00005709"/>
</dbReference>
<dbReference type="InterPro" id="IPR007658">
    <property type="entry name" value="DUF594"/>
</dbReference>